<dbReference type="Pfam" id="PF00076">
    <property type="entry name" value="RRM_1"/>
    <property type="match status" value="5"/>
</dbReference>
<feature type="domain" description="RRM" evidence="7">
    <location>
        <begin position="676"/>
        <end position="759"/>
    </location>
</feature>
<comment type="subcellular location">
    <subcellularLocation>
        <location evidence="1">Nucleus</location>
    </subcellularLocation>
</comment>
<dbReference type="PANTHER" id="PTHR48039:SF5">
    <property type="entry name" value="RNA-BINDING PROTEIN 28"/>
    <property type="match status" value="1"/>
</dbReference>
<proteinExistence type="predicted"/>
<gene>
    <name evidence="8" type="ORF">RHGRI_026095</name>
</gene>
<dbReference type="GO" id="GO:0003729">
    <property type="term" value="F:mRNA binding"/>
    <property type="evidence" value="ECO:0007669"/>
    <property type="project" value="TreeGrafter"/>
</dbReference>
<dbReference type="AlphaFoldDB" id="A0AAV6IV12"/>
<keyword evidence="2" id="KW-0677">Repeat</keyword>
<dbReference type="FunFam" id="3.30.70.330:FF:000442">
    <property type="entry name" value="Multiple RNA-binding domain-containing protein 1"/>
    <property type="match status" value="1"/>
</dbReference>
<dbReference type="InterPro" id="IPR051945">
    <property type="entry name" value="RRM_MRD1_RNA_proc_ribogen"/>
</dbReference>
<evidence type="ECO:0000256" key="1">
    <source>
        <dbReference type="ARBA" id="ARBA00004123"/>
    </source>
</evidence>
<evidence type="ECO:0000256" key="4">
    <source>
        <dbReference type="ARBA" id="ARBA00023242"/>
    </source>
</evidence>
<dbReference type="CDD" id="cd12316">
    <property type="entry name" value="RRM3_RBM19_RRM2_MRD1"/>
    <property type="match status" value="1"/>
</dbReference>
<name>A0AAV6IV12_9ERIC</name>
<feature type="region of interest" description="Disordered" evidence="6">
    <location>
        <begin position="870"/>
        <end position="892"/>
    </location>
</feature>
<evidence type="ECO:0000256" key="3">
    <source>
        <dbReference type="ARBA" id="ARBA00022884"/>
    </source>
</evidence>
<feature type="compositionally biased region" description="Basic and acidic residues" evidence="6">
    <location>
        <begin position="152"/>
        <end position="162"/>
    </location>
</feature>
<evidence type="ECO:0000256" key="2">
    <source>
        <dbReference type="ARBA" id="ARBA00022737"/>
    </source>
</evidence>
<dbReference type="SMART" id="SM00360">
    <property type="entry name" value="RRM"/>
    <property type="match status" value="5"/>
</dbReference>
<protein>
    <recommendedName>
        <fullName evidence="7">RRM domain-containing protein</fullName>
    </recommendedName>
</protein>
<accession>A0AAV6IV12</accession>
<keyword evidence="9" id="KW-1185">Reference proteome</keyword>
<dbReference type="FunFam" id="3.30.70.330:FF:000994">
    <property type="entry name" value="RNA-binding (RRM/RBD/RNP motifs) family protein"/>
    <property type="match status" value="1"/>
</dbReference>
<feature type="domain" description="RRM" evidence="7">
    <location>
        <begin position="40"/>
        <end position="133"/>
    </location>
</feature>
<sequence>MAKIGQPPPSLQDPTSAVTDIVYLEAYILNLVSVFSPSRSRLCVKNLPKNVNEKRLREFFSQKGEVTDAKIMRTKYPTKPPQKKEEKKLPLDGNSRQFGFVGYRTEGEAEEAVMYFNNSYLDTSRVVCEIARKVGDPNIPRPWSRYSLQKQENLDEGKKVDSKSGGLGSPIGGKKKSKKGKVDDDPQLQEFLQVMQPRVKSKLWGNDSLTTHVHEQNKKSGDQSTPLKGKETGASVLAQLDDNEKSEPRSLDSRGAEKSSNLAFDEVISDMDYLKSRVKKEWSDSEKSDDEDNNDNSGKDGGKSKLLKMRREHQDIQKVDPKVQRNALEIEASGEEVEEGFSEDPEHEVIDTKKDVLETGRLFVRNLPYTATEDELEEHFRKLGNVSQVHLVIDKDTKRSKGIAYVAYTLPESAARALDELDNSIFQGRLLHVMPAKQKHNSEKQESNAFAKESLKTFKQKKQKERKSLEASGNTQAWNSLFMCPDTVVENIAREFGISKSDVLDREADDLPVRIALGETKVIAETKKALVNAGVNIASLELAIGKPDGVEGSDHVILVKNLPYGCSEDELDKMFRKFGSLDKIILPRTRTLALVVFLEPSEARAAFKAKAYKCFKGTPLYLEWAPGDILIQNSKILENTNNAVVVGEHQAKRVLLEQHVEGIVDADVDPDRIESRSLYVKNLNFKTSDASLGKHFSELMKEGKVLSARVKKHSKNGKNVSVGFGFLEFDCVETAVTVCKDLQGTVLDGHALRLQLCHAKNDGKVLKNVDKSLSSTKLMVRNVAFEATEKDLRQLFSPFGEIKRIRLPRRIGHHGGFAFVEFGTKQEADNAVQALSSTHLYGRHLVLERAKERESLEDLRAKTAAQFNNRQDGMSSTKISKKRKHMAVSDESNVKFRRIAD</sequence>
<keyword evidence="4" id="KW-0539">Nucleus</keyword>
<dbReference type="Proteomes" id="UP000823749">
    <property type="component" value="Chromosome 9"/>
</dbReference>
<evidence type="ECO:0000259" key="7">
    <source>
        <dbReference type="PROSITE" id="PS50102"/>
    </source>
</evidence>
<feature type="domain" description="RRM" evidence="7">
    <location>
        <begin position="776"/>
        <end position="852"/>
    </location>
</feature>
<dbReference type="CDD" id="cd12317">
    <property type="entry name" value="RRM4_RBM19_RRM3_MRD1"/>
    <property type="match status" value="1"/>
</dbReference>
<dbReference type="PROSITE" id="PS50102">
    <property type="entry name" value="RRM"/>
    <property type="match status" value="5"/>
</dbReference>
<dbReference type="InterPro" id="IPR012677">
    <property type="entry name" value="Nucleotide-bd_a/b_plait_sf"/>
</dbReference>
<dbReference type="CDD" id="cd12320">
    <property type="entry name" value="RRM6_RBM19_RRM5_MRD1"/>
    <property type="match status" value="1"/>
</dbReference>
<feature type="compositionally biased region" description="Basic and acidic residues" evidence="6">
    <location>
        <begin position="242"/>
        <end position="257"/>
    </location>
</feature>
<comment type="caution">
    <text evidence="8">The sequence shown here is derived from an EMBL/GenBank/DDBJ whole genome shotgun (WGS) entry which is preliminary data.</text>
</comment>
<dbReference type="InterPro" id="IPR000504">
    <property type="entry name" value="RRM_dom"/>
</dbReference>
<feature type="domain" description="RRM" evidence="7">
    <location>
        <begin position="360"/>
        <end position="438"/>
    </location>
</feature>
<feature type="domain" description="RRM" evidence="7">
    <location>
        <begin position="555"/>
        <end position="627"/>
    </location>
</feature>
<evidence type="ECO:0000256" key="5">
    <source>
        <dbReference type="PROSITE-ProRule" id="PRU00176"/>
    </source>
</evidence>
<reference evidence="8" key="1">
    <citation type="submission" date="2020-08" db="EMBL/GenBank/DDBJ databases">
        <title>Plant Genome Project.</title>
        <authorList>
            <person name="Zhang R.-G."/>
        </authorList>
    </citation>
    <scope>NUCLEOTIDE SEQUENCE</scope>
    <source>
        <strain evidence="8">WSP0</strain>
        <tissue evidence="8">Leaf</tissue>
    </source>
</reference>
<feature type="region of interest" description="Disordered" evidence="6">
    <location>
        <begin position="202"/>
        <end position="265"/>
    </location>
</feature>
<feature type="region of interest" description="Disordered" evidence="6">
    <location>
        <begin position="278"/>
        <end position="316"/>
    </location>
</feature>
<keyword evidence="3 5" id="KW-0694">RNA-binding</keyword>
<feature type="region of interest" description="Disordered" evidence="6">
    <location>
        <begin position="152"/>
        <end position="189"/>
    </location>
</feature>
<dbReference type="InterPro" id="IPR003954">
    <property type="entry name" value="RRM_euk-type"/>
</dbReference>
<dbReference type="PANTHER" id="PTHR48039">
    <property type="entry name" value="RNA-BINDING MOTIF PROTEIN 14B"/>
    <property type="match status" value="1"/>
</dbReference>
<dbReference type="SMART" id="SM00361">
    <property type="entry name" value="RRM_1"/>
    <property type="match status" value="3"/>
</dbReference>
<dbReference type="CDD" id="cd12565">
    <property type="entry name" value="RRM1_MRD1"/>
    <property type="match status" value="1"/>
</dbReference>
<evidence type="ECO:0000256" key="6">
    <source>
        <dbReference type="SAM" id="MobiDB-lite"/>
    </source>
</evidence>
<dbReference type="EMBL" id="JACTNZ010000009">
    <property type="protein sequence ID" value="KAG5531354.1"/>
    <property type="molecule type" value="Genomic_DNA"/>
</dbReference>
<dbReference type="InterPro" id="IPR035979">
    <property type="entry name" value="RBD_domain_sf"/>
</dbReference>
<organism evidence="8 9">
    <name type="scientific">Rhododendron griersonianum</name>
    <dbReference type="NCBI Taxonomy" id="479676"/>
    <lineage>
        <taxon>Eukaryota</taxon>
        <taxon>Viridiplantae</taxon>
        <taxon>Streptophyta</taxon>
        <taxon>Embryophyta</taxon>
        <taxon>Tracheophyta</taxon>
        <taxon>Spermatophyta</taxon>
        <taxon>Magnoliopsida</taxon>
        <taxon>eudicotyledons</taxon>
        <taxon>Gunneridae</taxon>
        <taxon>Pentapetalae</taxon>
        <taxon>asterids</taxon>
        <taxon>Ericales</taxon>
        <taxon>Ericaceae</taxon>
        <taxon>Ericoideae</taxon>
        <taxon>Rhodoreae</taxon>
        <taxon>Rhododendron</taxon>
    </lineage>
</organism>
<feature type="compositionally biased region" description="Basic and acidic residues" evidence="6">
    <location>
        <begin position="212"/>
        <end position="221"/>
    </location>
</feature>
<dbReference type="SUPFAM" id="SSF54928">
    <property type="entry name" value="RNA-binding domain, RBD"/>
    <property type="match status" value="5"/>
</dbReference>
<dbReference type="GO" id="GO:0005730">
    <property type="term" value="C:nucleolus"/>
    <property type="evidence" value="ECO:0007669"/>
    <property type="project" value="TreeGrafter"/>
</dbReference>
<evidence type="ECO:0000313" key="9">
    <source>
        <dbReference type="Proteomes" id="UP000823749"/>
    </source>
</evidence>
<dbReference type="Gene3D" id="3.30.70.330">
    <property type="match status" value="5"/>
</dbReference>
<evidence type="ECO:0000313" key="8">
    <source>
        <dbReference type="EMBL" id="KAG5531354.1"/>
    </source>
</evidence>